<dbReference type="InterPro" id="IPR010401">
    <property type="entry name" value="AGL/Gdb1"/>
</dbReference>
<dbReference type="Pfam" id="PF12439">
    <property type="entry name" value="GDE_N"/>
    <property type="match status" value="1"/>
</dbReference>
<proteinExistence type="predicted"/>
<dbReference type="RefSeq" id="WP_132701289.1">
    <property type="nucleotide sequence ID" value="NZ_SLZR01000006.1"/>
</dbReference>
<dbReference type="SUPFAM" id="SSF48208">
    <property type="entry name" value="Six-hairpin glycosidases"/>
    <property type="match status" value="1"/>
</dbReference>
<protein>
    <submittedName>
        <fullName evidence="3">Putative glycogen debranching enzyme</fullName>
    </submittedName>
</protein>
<dbReference type="GO" id="GO:0004134">
    <property type="term" value="F:4-alpha-glucanotransferase activity"/>
    <property type="evidence" value="ECO:0007669"/>
    <property type="project" value="InterPro"/>
</dbReference>
<evidence type="ECO:0000313" key="3">
    <source>
        <dbReference type="EMBL" id="TCS41314.1"/>
    </source>
</evidence>
<gene>
    <name evidence="3" type="ORF">BCF53_10645</name>
</gene>
<sequence>MSALPPHNNYQVPIEHRNECLITNGAGSYANLSVTGGLSRSYHGLLIQATSPPMGRRLCWHSCIETVNGTSLDARQWIENNQRKCHNGHRFITAFDGGEIPTWHYNVDGNQIKKELLMEQGSNTTILKYTLISTSNSAPSIKLKLENYVHFREITSCRSSLSEQDIFNWRVQPSHQAIHFDDQVLRLSAQTPDANSKQKTEWFEPSLGNQISNLYYALEVEDQGYAVSDASLKVQQSTIELHVGECCYMVGTLEESWPFSTQAFQKKTQLTSCVYSDNRFANDLSHCAMQFMTRRQRHPENAIVAGYPWFGDWGRDTMISLPGIALTTGNFDLAKSILKSYAHFLNAGLLPNRFPTRAGESIDYDTIDASLWFFWAVQKYIEHTQDWAFLDNEIGQDLCDIIRHHIRGTRYGIGIDNDGLIKGGSPETKLTWMDACYNGKAITSRHGKAIEINALWYNALCFADECCQRLKKECQSFSYLIPKVKEQINLQFWNETQNACFDVINEQGRSDLIRCNQIIAISLPYSAFDEDRMTKIYNTVHEKLYTPKGLRTLAKEHTQYKGEYYGTLERRDQAYHQGTVWAWLMGPFIDATMKLKKDPEYAASLLEGLKQHFYTEAGIQGISEIFDGDAPHTARGCFNQAWSVAECLRVIHAYQLNVKDPNEKEVVLAPAVPGTYAISGNEN</sequence>
<dbReference type="Pfam" id="PF06202">
    <property type="entry name" value="GDE_C"/>
    <property type="match status" value="1"/>
</dbReference>
<comment type="caution">
    <text evidence="3">The sequence shown here is derived from an EMBL/GenBank/DDBJ whole genome shotgun (WGS) entry which is preliminary data.</text>
</comment>
<reference evidence="3 4" key="1">
    <citation type="submission" date="2019-03" db="EMBL/GenBank/DDBJ databases">
        <title>Genomic Encyclopedia of Archaeal and Bacterial Type Strains, Phase II (KMG-II): from individual species to whole genera.</title>
        <authorList>
            <person name="Goeker M."/>
        </authorList>
    </citation>
    <scope>NUCLEOTIDE SEQUENCE [LARGE SCALE GENOMIC DNA]</scope>
    <source>
        <strain evidence="3 4">DSM 15388</strain>
    </source>
</reference>
<dbReference type="GO" id="GO:0004135">
    <property type="term" value="F:amylo-alpha-1,6-glucosidase activity"/>
    <property type="evidence" value="ECO:0007669"/>
    <property type="project" value="InterPro"/>
</dbReference>
<name>A0A4R3I7S8_9GAMM</name>
<dbReference type="PANTHER" id="PTHR10569:SF2">
    <property type="entry name" value="GLYCOGEN DEBRANCHING ENZYME"/>
    <property type="match status" value="1"/>
</dbReference>
<evidence type="ECO:0000259" key="1">
    <source>
        <dbReference type="Pfam" id="PF06202"/>
    </source>
</evidence>
<dbReference type="InterPro" id="IPR012341">
    <property type="entry name" value="6hp_glycosidase-like_sf"/>
</dbReference>
<dbReference type="EMBL" id="SLZR01000006">
    <property type="protein sequence ID" value="TCS41314.1"/>
    <property type="molecule type" value="Genomic_DNA"/>
</dbReference>
<accession>A0A4R3I7S8</accession>
<dbReference type="InterPro" id="IPR032790">
    <property type="entry name" value="GDE_C"/>
</dbReference>
<dbReference type="AlphaFoldDB" id="A0A4R3I7S8"/>
<dbReference type="OrthoDB" id="9761875at2"/>
<dbReference type="Gene3D" id="1.50.10.10">
    <property type="match status" value="1"/>
</dbReference>
<evidence type="ECO:0000259" key="2">
    <source>
        <dbReference type="Pfam" id="PF12439"/>
    </source>
</evidence>
<dbReference type="InterPro" id="IPR024742">
    <property type="entry name" value="Glycogen_debranch_N"/>
</dbReference>
<evidence type="ECO:0000313" key="4">
    <source>
        <dbReference type="Proteomes" id="UP000295793"/>
    </source>
</evidence>
<dbReference type="Proteomes" id="UP000295793">
    <property type="component" value="Unassembled WGS sequence"/>
</dbReference>
<feature type="domain" description="Glycogen debranching enzyme C-terminal" evidence="1">
    <location>
        <begin position="288"/>
        <end position="649"/>
    </location>
</feature>
<dbReference type="GO" id="GO:0005980">
    <property type="term" value="P:glycogen catabolic process"/>
    <property type="evidence" value="ECO:0007669"/>
    <property type="project" value="InterPro"/>
</dbReference>
<keyword evidence="4" id="KW-1185">Reference proteome</keyword>
<dbReference type="PANTHER" id="PTHR10569">
    <property type="entry name" value="GLYCOGEN DEBRANCHING ENZYME"/>
    <property type="match status" value="1"/>
</dbReference>
<feature type="domain" description="Glycogen debranching enzyme bacterial and archaeal type N-terminal" evidence="2">
    <location>
        <begin position="19"/>
        <end position="246"/>
    </location>
</feature>
<organism evidence="3 4">
    <name type="scientific">Reinekea marinisedimentorum</name>
    <dbReference type="NCBI Taxonomy" id="230495"/>
    <lineage>
        <taxon>Bacteria</taxon>
        <taxon>Pseudomonadati</taxon>
        <taxon>Pseudomonadota</taxon>
        <taxon>Gammaproteobacteria</taxon>
        <taxon>Oceanospirillales</taxon>
        <taxon>Saccharospirillaceae</taxon>
        <taxon>Reinekea</taxon>
    </lineage>
</organism>
<dbReference type="InterPro" id="IPR008928">
    <property type="entry name" value="6-hairpin_glycosidase_sf"/>
</dbReference>